<proteinExistence type="predicted"/>
<evidence type="ECO:0000256" key="2">
    <source>
        <dbReference type="ARBA" id="ARBA00023015"/>
    </source>
</evidence>
<protein>
    <recommendedName>
        <fullName evidence="6">TF-B3 domain-containing protein</fullName>
    </recommendedName>
</protein>
<organism evidence="7 8">
    <name type="scientific">Dioscorea zingiberensis</name>
    <dbReference type="NCBI Taxonomy" id="325984"/>
    <lineage>
        <taxon>Eukaryota</taxon>
        <taxon>Viridiplantae</taxon>
        <taxon>Streptophyta</taxon>
        <taxon>Embryophyta</taxon>
        <taxon>Tracheophyta</taxon>
        <taxon>Spermatophyta</taxon>
        <taxon>Magnoliopsida</taxon>
        <taxon>Liliopsida</taxon>
        <taxon>Dioscoreales</taxon>
        <taxon>Dioscoreaceae</taxon>
        <taxon>Dioscorea</taxon>
    </lineage>
</organism>
<evidence type="ECO:0000256" key="5">
    <source>
        <dbReference type="ARBA" id="ARBA00023242"/>
    </source>
</evidence>
<dbReference type="EMBL" id="JAGGNH010000005">
    <property type="protein sequence ID" value="KAJ0971591.1"/>
    <property type="molecule type" value="Genomic_DNA"/>
</dbReference>
<dbReference type="SUPFAM" id="SSF101936">
    <property type="entry name" value="DNA-binding pseudobarrel domain"/>
    <property type="match status" value="2"/>
</dbReference>
<gene>
    <name evidence="7" type="ORF">J5N97_019550</name>
</gene>
<dbReference type="PROSITE" id="PS50863">
    <property type="entry name" value="B3"/>
    <property type="match status" value="2"/>
</dbReference>
<accession>A0A9D5CE72</accession>
<dbReference type="SMART" id="SM01019">
    <property type="entry name" value="B3"/>
    <property type="match status" value="2"/>
</dbReference>
<dbReference type="InterPro" id="IPR003340">
    <property type="entry name" value="B3_DNA-bd"/>
</dbReference>
<dbReference type="GO" id="GO:0003677">
    <property type="term" value="F:DNA binding"/>
    <property type="evidence" value="ECO:0007669"/>
    <property type="project" value="UniProtKB-KW"/>
</dbReference>
<evidence type="ECO:0000313" key="8">
    <source>
        <dbReference type="Proteomes" id="UP001085076"/>
    </source>
</evidence>
<comment type="subcellular location">
    <subcellularLocation>
        <location evidence="1">Nucleus</location>
    </subcellularLocation>
</comment>
<dbReference type="InterPro" id="IPR015300">
    <property type="entry name" value="DNA-bd_pseudobarrel_sf"/>
</dbReference>
<comment type="caution">
    <text evidence="7">The sequence shown here is derived from an EMBL/GenBank/DDBJ whole genome shotgun (WGS) entry which is preliminary data.</text>
</comment>
<keyword evidence="8" id="KW-1185">Reference proteome</keyword>
<name>A0A9D5CE72_9LILI</name>
<dbReference type="PANTHER" id="PTHR31391:SF155">
    <property type="entry name" value="B3 DOMAIN-CONTAINING PROTEIN OS11G0197600"/>
    <property type="match status" value="1"/>
</dbReference>
<dbReference type="InterPro" id="IPR044837">
    <property type="entry name" value="REM16-like"/>
</dbReference>
<dbReference type="AlphaFoldDB" id="A0A9D5CE72"/>
<dbReference type="Proteomes" id="UP001085076">
    <property type="component" value="Miscellaneous, Linkage group lg05"/>
</dbReference>
<dbReference type="PANTHER" id="PTHR31391">
    <property type="entry name" value="B3 DOMAIN-CONTAINING PROTEIN OS11G0197600-RELATED"/>
    <property type="match status" value="1"/>
</dbReference>
<reference evidence="7" key="2">
    <citation type="journal article" date="2022" name="Hortic Res">
        <title>The genome of Dioscorea zingiberensis sheds light on the biosynthesis, origin and evolution of the medicinally important diosgenin saponins.</title>
        <authorList>
            <person name="Li Y."/>
            <person name="Tan C."/>
            <person name="Li Z."/>
            <person name="Guo J."/>
            <person name="Li S."/>
            <person name="Chen X."/>
            <person name="Wang C."/>
            <person name="Dai X."/>
            <person name="Yang H."/>
            <person name="Song W."/>
            <person name="Hou L."/>
            <person name="Xu J."/>
            <person name="Tong Z."/>
            <person name="Xu A."/>
            <person name="Yuan X."/>
            <person name="Wang W."/>
            <person name="Yang Q."/>
            <person name="Chen L."/>
            <person name="Sun Z."/>
            <person name="Wang K."/>
            <person name="Pan B."/>
            <person name="Chen J."/>
            <person name="Bao Y."/>
            <person name="Liu F."/>
            <person name="Qi X."/>
            <person name="Gang D.R."/>
            <person name="Wen J."/>
            <person name="Li J."/>
        </authorList>
    </citation>
    <scope>NUCLEOTIDE SEQUENCE</scope>
    <source>
        <strain evidence="7">Dzin_1.0</strain>
    </source>
</reference>
<evidence type="ECO:0000259" key="6">
    <source>
        <dbReference type="PROSITE" id="PS50863"/>
    </source>
</evidence>
<dbReference type="OrthoDB" id="1666376at2759"/>
<reference evidence="7" key="1">
    <citation type="submission" date="2021-03" db="EMBL/GenBank/DDBJ databases">
        <authorList>
            <person name="Li Z."/>
            <person name="Yang C."/>
        </authorList>
    </citation>
    <scope>NUCLEOTIDE SEQUENCE</scope>
    <source>
        <strain evidence="7">Dzin_1.0</strain>
        <tissue evidence="7">Leaf</tissue>
    </source>
</reference>
<evidence type="ECO:0000313" key="7">
    <source>
        <dbReference type="EMBL" id="KAJ0971591.1"/>
    </source>
</evidence>
<sequence>MIWGRTRSGQWRHYIKIPPAFLKHIEQEEAGTVSLEGPSGCVWGVEMVRDSGEVWFENGWEEFVADHSVVMGDFLVFSYTGDSSFRVMLFDRTACQKEAAFVARPLQDATVLGEDSDEEDCKGLFRGALKKNEKRKKRTRSRDPSHVIDSQRKFRSINDVHSDSHSGAFEIPRAMNGASFNKVARGTLKERTVTPSLQKKQMSSGKQLHSNISYRKANKAKGQSGELAIYVPHTNPSTPQPKHKVKQEINVTEEEALCKKLKESGEMSTVNALSKVKSKCLALIESGGPPQCKEDDVKVLRLGSLISQRRPVTVEEMERVIEMAKSFESEKPFFAVVMREAYVYSSFFMNVPHTFVKQYFPDSKTDMILWDSEGKRWPIIYNSYGRRGGFSAGWGKFSYAHNIEMADVCIFELLKEYEMQVHIYRVVEEITPLIRKCPSANLNCHGTE</sequence>
<feature type="domain" description="TF-B3" evidence="6">
    <location>
        <begin position="334"/>
        <end position="427"/>
    </location>
</feature>
<dbReference type="Pfam" id="PF02362">
    <property type="entry name" value="B3"/>
    <property type="match status" value="2"/>
</dbReference>
<evidence type="ECO:0000256" key="3">
    <source>
        <dbReference type="ARBA" id="ARBA00023125"/>
    </source>
</evidence>
<dbReference type="GO" id="GO:0005634">
    <property type="term" value="C:nucleus"/>
    <property type="evidence" value="ECO:0007669"/>
    <property type="project" value="UniProtKB-SubCell"/>
</dbReference>
<keyword evidence="4" id="KW-0804">Transcription</keyword>
<keyword evidence="3" id="KW-0238">DNA-binding</keyword>
<keyword evidence="5" id="KW-0539">Nucleus</keyword>
<dbReference type="CDD" id="cd10017">
    <property type="entry name" value="B3_DNA"/>
    <property type="match status" value="2"/>
</dbReference>
<dbReference type="Gene3D" id="2.40.330.10">
    <property type="entry name" value="DNA-binding pseudobarrel domain"/>
    <property type="match status" value="2"/>
</dbReference>
<evidence type="ECO:0000256" key="4">
    <source>
        <dbReference type="ARBA" id="ARBA00023163"/>
    </source>
</evidence>
<evidence type="ECO:0000256" key="1">
    <source>
        <dbReference type="ARBA" id="ARBA00004123"/>
    </source>
</evidence>
<feature type="domain" description="TF-B3" evidence="6">
    <location>
        <begin position="1"/>
        <end position="93"/>
    </location>
</feature>
<keyword evidence="2" id="KW-0805">Transcription regulation</keyword>